<dbReference type="RefSeq" id="XP_047783566.1">
    <property type="nucleotide sequence ID" value="XM_047922313.1"/>
</dbReference>
<organism evidence="4 5">
    <name type="scientific">Rhodofomes roseus</name>
    <dbReference type="NCBI Taxonomy" id="34475"/>
    <lineage>
        <taxon>Eukaryota</taxon>
        <taxon>Fungi</taxon>
        <taxon>Dikarya</taxon>
        <taxon>Basidiomycota</taxon>
        <taxon>Agaricomycotina</taxon>
        <taxon>Agaricomycetes</taxon>
        <taxon>Polyporales</taxon>
        <taxon>Rhodofomes</taxon>
    </lineage>
</organism>
<dbReference type="GeneID" id="72003045"/>
<feature type="coiled-coil region" evidence="1">
    <location>
        <begin position="26"/>
        <end position="53"/>
    </location>
</feature>
<comment type="caution">
    <text evidence="4">The sequence shown here is derived from an EMBL/GenBank/DDBJ whole genome shotgun (WGS) entry which is preliminary data.</text>
</comment>
<dbReference type="InterPro" id="IPR046520">
    <property type="entry name" value="DUF6697"/>
</dbReference>
<dbReference type="Proteomes" id="UP000814176">
    <property type="component" value="Unassembled WGS sequence"/>
</dbReference>
<sequence>MRRSSAHCTRDMPPSSGSACPHEATAKYWKNKYEDAQREITALRRVLEMKRADASSEINNVDELIKLVREETRRRQASDEELARCFAPIKQENPLRDPDPEDRAVLLEKERAALEKRAQEAEQQQAVLKHQIGVFRSEASVLAAEARQTRHKRFEQLNQTNVVLFEEGFTPRPITCTNAQGQAWIKAIPQEAMLGKLLFYLPRPPHSLPIHVPGWAKSGYWFHPMGVMVGDREFELIVETGQNQWCYVGCYRSAPCPGSDLHLSEWMELDEETKTLFVRRVQSEVFGKASQLPINQLTVEAIRKNYDAGVWSVPCYSLHCIGYNTVLHAGLHFAAAKIAASSLAC</sequence>
<evidence type="ECO:0000256" key="1">
    <source>
        <dbReference type="SAM" id="Coils"/>
    </source>
</evidence>
<reference evidence="4 5" key="1">
    <citation type="journal article" date="2021" name="Environ. Microbiol.">
        <title>Gene family expansions and transcriptome signatures uncover fungal adaptations to wood decay.</title>
        <authorList>
            <person name="Hage H."/>
            <person name="Miyauchi S."/>
            <person name="Viragh M."/>
            <person name="Drula E."/>
            <person name="Min B."/>
            <person name="Chaduli D."/>
            <person name="Navarro D."/>
            <person name="Favel A."/>
            <person name="Norest M."/>
            <person name="Lesage-Meessen L."/>
            <person name="Balint B."/>
            <person name="Merenyi Z."/>
            <person name="de Eugenio L."/>
            <person name="Morin E."/>
            <person name="Martinez A.T."/>
            <person name="Baldrian P."/>
            <person name="Stursova M."/>
            <person name="Martinez M.J."/>
            <person name="Novotny C."/>
            <person name="Magnuson J.K."/>
            <person name="Spatafora J.W."/>
            <person name="Maurice S."/>
            <person name="Pangilinan J."/>
            <person name="Andreopoulos W."/>
            <person name="LaButti K."/>
            <person name="Hundley H."/>
            <person name="Na H."/>
            <person name="Kuo A."/>
            <person name="Barry K."/>
            <person name="Lipzen A."/>
            <person name="Henrissat B."/>
            <person name="Riley R."/>
            <person name="Ahrendt S."/>
            <person name="Nagy L.G."/>
            <person name="Grigoriev I.V."/>
            <person name="Martin F."/>
            <person name="Rosso M.N."/>
        </authorList>
    </citation>
    <scope>NUCLEOTIDE SEQUENCE [LARGE SCALE GENOMIC DNA]</scope>
    <source>
        <strain evidence="4 5">CIRM-BRFM 1785</strain>
    </source>
</reference>
<proteinExistence type="predicted"/>
<dbReference type="EMBL" id="JADCUA010000002">
    <property type="protein sequence ID" value="KAH9842519.1"/>
    <property type="molecule type" value="Genomic_DNA"/>
</dbReference>
<accession>A0ABQ8KU70</accession>
<evidence type="ECO:0000256" key="2">
    <source>
        <dbReference type="SAM" id="MobiDB-lite"/>
    </source>
</evidence>
<evidence type="ECO:0000313" key="4">
    <source>
        <dbReference type="EMBL" id="KAH9842519.1"/>
    </source>
</evidence>
<dbReference type="Pfam" id="PF20411">
    <property type="entry name" value="DUF6697"/>
    <property type="match status" value="1"/>
</dbReference>
<gene>
    <name evidence="4" type="ORF">C8Q71DRAFT_733198</name>
</gene>
<keyword evidence="1" id="KW-0175">Coiled coil</keyword>
<evidence type="ECO:0000313" key="5">
    <source>
        <dbReference type="Proteomes" id="UP000814176"/>
    </source>
</evidence>
<name>A0ABQ8KU70_9APHY</name>
<feature type="region of interest" description="Disordered" evidence="2">
    <location>
        <begin position="1"/>
        <end position="22"/>
    </location>
</feature>
<evidence type="ECO:0000259" key="3">
    <source>
        <dbReference type="Pfam" id="PF20411"/>
    </source>
</evidence>
<feature type="coiled-coil region" evidence="1">
    <location>
        <begin position="104"/>
        <end position="131"/>
    </location>
</feature>
<protein>
    <recommendedName>
        <fullName evidence="3">DUF6697 domain-containing protein</fullName>
    </recommendedName>
</protein>
<feature type="domain" description="DUF6697" evidence="3">
    <location>
        <begin position="182"/>
        <end position="330"/>
    </location>
</feature>
<keyword evidence="5" id="KW-1185">Reference proteome</keyword>